<keyword evidence="1" id="KW-0812">Transmembrane</keyword>
<accession>Q24UL9</accession>
<keyword evidence="4" id="KW-1185">Reference proteome</keyword>
<feature type="transmembrane region" description="Helical" evidence="1">
    <location>
        <begin position="283"/>
        <end position="302"/>
    </location>
</feature>
<dbReference type="PANTHER" id="PTHR37312">
    <property type="entry name" value="MEMBRANE-BOUND ACYLTRANSFERASE YKRP-RELATED"/>
    <property type="match status" value="1"/>
</dbReference>
<proteinExistence type="predicted"/>
<keyword evidence="1" id="KW-1133">Transmembrane helix</keyword>
<feature type="transmembrane region" description="Helical" evidence="1">
    <location>
        <begin position="128"/>
        <end position="148"/>
    </location>
</feature>
<feature type="transmembrane region" description="Helical" evidence="1">
    <location>
        <begin position="212"/>
        <end position="232"/>
    </location>
</feature>
<dbReference type="PANTHER" id="PTHR37312:SF1">
    <property type="entry name" value="MEMBRANE-BOUND ACYLTRANSFERASE YKRP-RELATED"/>
    <property type="match status" value="1"/>
</dbReference>
<evidence type="ECO:0000313" key="4">
    <source>
        <dbReference type="Proteomes" id="UP000001946"/>
    </source>
</evidence>
<feature type="transmembrane region" description="Helical" evidence="1">
    <location>
        <begin position="20"/>
        <end position="38"/>
    </location>
</feature>
<dbReference type="InterPro" id="IPR052734">
    <property type="entry name" value="Nod_factor_acetyltransferase"/>
</dbReference>
<feature type="transmembrane region" description="Helical" evidence="1">
    <location>
        <begin position="308"/>
        <end position="329"/>
    </location>
</feature>
<protein>
    <recommendedName>
        <fullName evidence="2">Acyltransferase 3 domain-containing protein</fullName>
    </recommendedName>
</protein>
<dbReference type="GO" id="GO:0016747">
    <property type="term" value="F:acyltransferase activity, transferring groups other than amino-acyl groups"/>
    <property type="evidence" value="ECO:0007669"/>
    <property type="project" value="InterPro"/>
</dbReference>
<feature type="transmembrane region" description="Helical" evidence="1">
    <location>
        <begin position="44"/>
        <end position="62"/>
    </location>
</feature>
<dbReference type="HOGENOM" id="CLU_023915_4_0_9"/>
<evidence type="ECO:0000313" key="3">
    <source>
        <dbReference type="EMBL" id="BAE84273.1"/>
    </source>
</evidence>
<feature type="transmembrane region" description="Helical" evidence="1">
    <location>
        <begin position="247"/>
        <end position="271"/>
    </location>
</feature>
<dbReference type="eggNOG" id="COG3594">
    <property type="taxonomic scope" value="Bacteria"/>
</dbReference>
<organism evidence="3 4">
    <name type="scientific">Desulfitobacterium hafniense (strain Y51)</name>
    <dbReference type="NCBI Taxonomy" id="138119"/>
    <lineage>
        <taxon>Bacteria</taxon>
        <taxon>Bacillati</taxon>
        <taxon>Bacillota</taxon>
        <taxon>Clostridia</taxon>
        <taxon>Eubacteriales</taxon>
        <taxon>Desulfitobacteriaceae</taxon>
        <taxon>Desulfitobacterium</taxon>
    </lineage>
</organism>
<sequence>MEMKGMTAGAGSNSLVKRVLWIDILKGLGIIAVVLGHSGYQNGYFMFFFHMPLFVFASGYLYKKNSNMSWWEVSKRKFKHLLVPYVVYMLLITLIMCSYNLVAGAPLLKALSLDWKSLILGGSLLNGAYGVFWFVTFLFTVQILYDFLQRKVKSSWFLGLIIIAFYGIAHWESTNYQHIFVPGNVDVALFGIIFYALGHLFHEKDWLNKEGVGRLLLLGVIAYLAVFFYLYAEGMIRFGLDLKHRQYYFLGTVILTPLSCTIIVAFLSKLLSRIKVIRTMLEFLGKATMEIMYLHIMTGIIISKFIPLPWYLFLLAGLLFPSVWYYSLLKLKELRNIRSHTRYLAKEKI</sequence>
<feature type="transmembrane region" description="Helical" evidence="1">
    <location>
        <begin position="155"/>
        <end position="173"/>
    </location>
</feature>
<dbReference type="STRING" id="138119.DSY2484"/>
<feature type="transmembrane region" description="Helical" evidence="1">
    <location>
        <begin position="82"/>
        <end position="108"/>
    </location>
</feature>
<evidence type="ECO:0000259" key="2">
    <source>
        <dbReference type="Pfam" id="PF01757"/>
    </source>
</evidence>
<feature type="transmembrane region" description="Helical" evidence="1">
    <location>
        <begin position="179"/>
        <end position="200"/>
    </location>
</feature>
<dbReference type="Proteomes" id="UP000001946">
    <property type="component" value="Chromosome"/>
</dbReference>
<feature type="domain" description="Acyltransferase 3" evidence="2">
    <location>
        <begin position="20"/>
        <end position="319"/>
    </location>
</feature>
<name>Q24UL9_DESHY</name>
<dbReference type="InterPro" id="IPR002656">
    <property type="entry name" value="Acyl_transf_3_dom"/>
</dbReference>
<dbReference type="AlphaFoldDB" id="Q24UL9"/>
<gene>
    <name evidence="3" type="ordered locus">DSY2484</name>
</gene>
<reference evidence="3 4" key="1">
    <citation type="journal article" date="2006" name="J. Bacteriol.">
        <title>Complete genome sequence of the dehalorespiring bacterium Desulfitobacterium hafniense Y51 and comparison with Dehalococcoides ethenogenes 195.</title>
        <authorList>
            <person name="Nonaka H."/>
            <person name="Keresztes G."/>
            <person name="Shinoda Y."/>
            <person name="Ikenaga Y."/>
            <person name="Abe M."/>
            <person name="Naito K."/>
            <person name="Inatomi K."/>
            <person name="Furukawa K."/>
            <person name="Inui M."/>
            <person name="Yukawa H."/>
        </authorList>
    </citation>
    <scope>NUCLEOTIDE SEQUENCE [LARGE SCALE GENOMIC DNA]</scope>
    <source>
        <strain evidence="3 4">Y51</strain>
    </source>
</reference>
<dbReference type="EMBL" id="AP008230">
    <property type="protein sequence ID" value="BAE84273.1"/>
    <property type="molecule type" value="Genomic_DNA"/>
</dbReference>
<dbReference type="Pfam" id="PF01757">
    <property type="entry name" value="Acyl_transf_3"/>
    <property type="match status" value="1"/>
</dbReference>
<evidence type="ECO:0000256" key="1">
    <source>
        <dbReference type="SAM" id="Phobius"/>
    </source>
</evidence>
<dbReference type="KEGG" id="dsy:DSY2484"/>
<keyword evidence="1" id="KW-0472">Membrane</keyword>